<evidence type="ECO:0000256" key="4">
    <source>
        <dbReference type="ARBA" id="ARBA00022670"/>
    </source>
</evidence>
<keyword evidence="4 12" id="KW-0645">Protease</keyword>
<feature type="domain" description="Peptidase M50" evidence="11">
    <location>
        <begin position="52"/>
        <end position="273"/>
    </location>
</feature>
<feature type="transmembrane region" description="Helical" evidence="10">
    <location>
        <begin position="357"/>
        <end position="375"/>
    </location>
</feature>
<dbReference type="EMBL" id="CP070608">
    <property type="protein sequence ID" value="QSE99211.1"/>
    <property type="molecule type" value="Genomic_DNA"/>
</dbReference>
<evidence type="ECO:0000259" key="11">
    <source>
        <dbReference type="Pfam" id="PF02163"/>
    </source>
</evidence>
<comment type="similarity">
    <text evidence="3">Belongs to the peptidase M50B family.</text>
</comment>
<dbReference type="RefSeq" id="WP_205723722.1">
    <property type="nucleotide sequence ID" value="NZ_CP070608.1"/>
</dbReference>
<feature type="transmembrane region" description="Helical" evidence="10">
    <location>
        <begin position="306"/>
        <end position="324"/>
    </location>
</feature>
<protein>
    <submittedName>
        <fullName evidence="12">Site-2 protease family protein</fullName>
    </submittedName>
</protein>
<keyword evidence="5 10" id="KW-0812">Transmembrane</keyword>
<evidence type="ECO:0000313" key="13">
    <source>
        <dbReference type="Proteomes" id="UP000662783"/>
    </source>
</evidence>
<evidence type="ECO:0000256" key="3">
    <source>
        <dbReference type="ARBA" id="ARBA00007931"/>
    </source>
</evidence>
<dbReference type="PANTHER" id="PTHR31412">
    <property type="entry name" value="ZINC METALLOPROTEASE EGY1"/>
    <property type="match status" value="1"/>
</dbReference>
<evidence type="ECO:0000256" key="10">
    <source>
        <dbReference type="SAM" id="Phobius"/>
    </source>
</evidence>
<evidence type="ECO:0000256" key="5">
    <source>
        <dbReference type="ARBA" id="ARBA00022692"/>
    </source>
</evidence>
<reference evidence="12" key="1">
    <citation type="submission" date="2021-02" db="EMBL/GenBank/DDBJ databases">
        <title>Fulvivirga sp. S481 isolated from sea water.</title>
        <authorList>
            <person name="Bae S.S."/>
            <person name="Baek K."/>
        </authorList>
    </citation>
    <scope>NUCLEOTIDE SEQUENCE</scope>
    <source>
        <strain evidence="12">S481</strain>
    </source>
</reference>
<dbReference type="Proteomes" id="UP000662783">
    <property type="component" value="Chromosome"/>
</dbReference>
<dbReference type="GO" id="GO:0008233">
    <property type="term" value="F:peptidase activity"/>
    <property type="evidence" value="ECO:0007669"/>
    <property type="project" value="UniProtKB-KW"/>
</dbReference>
<feature type="transmembrane region" description="Helical" evidence="10">
    <location>
        <begin position="110"/>
        <end position="134"/>
    </location>
</feature>
<keyword evidence="6" id="KW-0378">Hydrolase</keyword>
<sequence>MDDKLKKYLIHSGLFIITFFTATVAGTWWINGKILFFTDYNWKDFELGMAYSIPFLLILTVHEFGHYFTAKYHKVKTTLPFYIPIPPFPMSIGTMGAIIRIKEHIKSTKVHFDIGISGPIAGFVIAVGALIYGYSTLPELDYLFEIHPEYEQFGENYEDHVYTWEFQEKMMYQAYLDTRTQDSLNAVNDGKIDGWSFPEFQKQSEIPNISVSKPLLMLFMESFVSDQKLVPNSREMMHYPILMAGFLALLVTALNLLPIGQLDGGHVLYGMVGFHWHKRIATWFFLGFLLYAGMGYLTPYDGIDNLMWNVPIYIGFLYITLRGLKKTQQETLMYALILFSIQFVVPMFIPIKGYSGWLFFGLILGRFIGIYHPPSVDERALSPERKLLGWLALIIFIISVSPAPIIFE</sequence>
<evidence type="ECO:0000256" key="1">
    <source>
        <dbReference type="ARBA" id="ARBA00001947"/>
    </source>
</evidence>
<feature type="transmembrane region" description="Helical" evidence="10">
    <location>
        <begin position="280"/>
        <end position="300"/>
    </location>
</feature>
<dbReference type="InterPro" id="IPR044838">
    <property type="entry name" value="EGY1-like"/>
</dbReference>
<feature type="transmembrane region" description="Helical" evidence="10">
    <location>
        <begin position="12"/>
        <end position="30"/>
    </location>
</feature>
<dbReference type="Pfam" id="PF02163">
    <property type="entry name" value="Peptidase_M50"/>
    <property type="match status" value="1"/>
</dbReference>
<evidence type="ECO:0000256" key="2">
    <source>
        <dbReference type="ARBA" id="ARBA00004141"/>
    </source>
</evidence>
<dbReference type="KEGG" id="fuv:JR347_09020"/>
<evidence type="ECO:0000256" key="6">
    <source>
        <dbReference type="ARBA" id="ARBA00022801"/>
    </source>
</evidence>
<name>A0A974WIS4_9BACT</name>
<comment type="cofactor">
    <cofactor evidence="1">
        <name>Zn(2+)</name>
        <dbReference type="ChEBI" id="CHEBI:29105"/>
    </cofactor>
</comment>
<accession>A0A974WIS4</accession>
<dbReference type="AlphaFoldDB" id="A0A974WIS4"/>
<dbReference type="GO" id="GO:0016020">
    <property type="term" value="C:membrane"/>
    <property type="evidence" value="ECO:0007669"/>
    <property type="project" value="UniProtKB-SubCell"/>
</dbReference>
<gene>
    <name evidence="12" type="ORF">JR347_09020</name>
</gene>
<dbReference type="InterPro" id="IPR008915">
    <property type="entry name" value="Peptidase_M50"/>
</dbReference>
<evidence type="ECO:0000313" key="12">
    <source>
        <dbReference type="EMBL" id="QSE99211.1"/>
    </source>
</evidence>
<feature type="transmembrane region" description="Helical" evidence="10">
    <location>
        <begin position="50"/>
        <end position="69"/>
    </location>
</feature>
<dbReference type="CDD" id="cd06160">
    <property type="entry name" value="S2P-M50_like_2"/>
    <property type="match status" value="1"/>
</dbReference>
<dbReference type="PANTHER" id="PTHR31412:SF0">
    <property type="entry name" value="ZINC METALLOPROTEASE EGY1, CHLOROPLASTIC-RELATED"/>
    <property type="match status" value="1"/>
</dbReference>
<keyword evidence="7" id="KW-0809">Transit peptide</keyword>
<evidence type="ECO:0000256" key="9">
    <source>
        <dbReference type="ARBA" id="ARBA00023136"/>
    </source>
</evidence>
<evidence type="ECO:0000256" key="7">
    <source>
        <dbReference type="ARBA" id="ARBA00022946"/>
    </source>
</evidence>
<feature type="transmembrane region" description="Helical" evidence="10">
    <location>
        <begin position="331"/>
        <end position="351"/>
    </location>
</feature>
<proteinExistence type="inferred from homology"/>
<feature type="transmembrane region" description="Helical" evidence="10">
    <location>
        <begin position="387"/>
        <end position="407"/>
    </location>
</feature>
<evidence type="ECO:0000256" key="8">
    <source>
        <dbReference type="ARBA" id="ARBA00022989"/>
    </source>
</evidence>
<organism evidence="12 13">
    <name type="scientific">Fulvivirga lutea</name>
    <dbReference type="NCBI Taxonomy" id="2810512"/>
    <lineage>
        <taxon>Bacteria</taxon>
        <taxon>Pseudomonadati</taxon>
        <taxon>Bacteroidota</taxon>
        <taxon>Cytophagia</taxon>
        <taxon>Cytophagales</taxon>
        <taxon>Fulvivirgaceae</taxon>
        <taxon>Fulvivirga</taxon>
    </lineage>
</organism>
<dbReference type="GO" id="GO:0006508">
    <property type="term" value="P:proteolysis"/>
    <property type="evidence" value="ECO:0007669"/>
    <property type="project" value="UniProtKB-KW"/>
</dbReference>
<keyword evidence="8 10" id="KW-1133">Transmembrane helix</keyword>
<feature type="transmembrane region" description="Helical" evidence="10">
    <location>
        <begin position="239"/>
        <end position="259"/>
    </location>
</feature>
<comment type="subcellular location">
    <subcellularLocation>
        <location evidence="2">Membrane</location>
        <topology evidence="2">Multi-pass membrane protein</topology>
    </subcellularLocation>
</comment>
<keyword evidence="13" id="KW-1185">Reference proteome</keyword>
<keyword evidence="9 10" id="KW-0472">Membrane</keyword>